<keyword evidence="15" id="KW-1185">Reference proteome</keyword>
<dbReference type="SUPFAM" id="SSF47384">
    <property type="entry name" value="Homodimeric domain of signal transducing histidine kinase"/>
    <property type="match status" value="1"/>
</dbReference>
<proteinExistence type="predicted"/>
<dbReference type="RefSeq" id="WP_147154076.1">
    <property type="nucleotide sequence ID" value="NZ_BKAJ01000107.1"/>
</dbReference>
<comment type="catalytic activity">
    <reaction evidence="1">
        <text>ATP + protein L-histidine = ADP + protein N-phospho-L-histidine.</text>
        <dbReference type="EC" id="2.7.13.3"/>
    </reaction>
</comment>
<dbReference type="PROSITE" id="PS50885">
    <property type="entry name" value="HAMP"/>
    <property type="match status" value="1"/>
</dbReference>
<evidence type="ECO:0000256" key="2">
    <source>
        <dbReference type="ARBA" id="ARBA00004141"/>
    </source>
</evidence>
<keyword evidence="4" id="KW-0597">Phosphoprotein</keyword>
<evidence type="ECO:0000259" key="12">
    <source>
        <dbReference type="PROSITE" id="PS50109"/>
    </source>
</evidence>
<protein>
    <recommendedName>
        <fullName evidence="3">histidine kinase</fullName>
        <ecNumber evidence="3">2.7.13.3</ecNumber>
    </recommendedName>
</protein>
<dbReference type="GO" id="GO:0005886">
    <property type="term" value="C:plasma membrane"/>
    <property type="evidence" value="ECO:0007669"/>
    <property type="project" value="TreeGrafter"/>
</dbReference>
<dbReference type="PANTHER" id="PTHR45436:SF15">
    <property type="entry name" value="SENSOR HISTIDINE KINASE CUSS"/>
    <property type="match status" value="1"/>
</dbReference>
<dbReference type="EC" id="2.7.13.3" evidence="3"/>
<dbReference type="SMART" id="SM00388">
    <property type="entry name" value="HisKA"/>
    <property type="match status" value="1"/>
</dbReference>
<evidence type="ECO:0000256" key="7">
    <source>
        <dbReference type="ARBA" id="ARBA00022777"/>
    </source>
</evidence>
<dbReference type="PRINTS" id="PR00344">
    <property type="entry name" value="BCTRLSENSOR"/>
</dbReference>
<evidence type="ECO:0000313" key="14">
    <source>
        <dbReference type="EMBL" id="GEP58683.1"/>
    </source>
</evidence>
<evidence type="ECO:0000259" key="13">
    <source>
        <dbReference type="PROSITE" id="PS50885"/>
    </source>
</evidence>
<keyword evidence="8 11" id="KW-1133">Transmembrane helix</keyword>
<reference evidence="14 15" key="1">
    <citation type="submission" date="2019-07" db="EMBL/GenBank/DDBJ databases">
        <title>Whole genome shotgun sequence of Reyranella soli NBRC 108950.</title>
        <authorList>
            <person name="Hosoyama A."/>
            <person name="Uohara A."/>
            <person name="Ohji S."/>
            <person name="Ichikawa N."/>
        </authorList>
    </citation>
    <scope>NUCLEOTIDE SEQUENCE [LARGE SCALE GENOMIC DNA]</scope>
    <source>
        <strain evidence="14 15">NBRC 108950</strain>
    </source>
</reference>
<keyword evidence="9" id="KW-0902">Two-component regulatory system</keyword>
<dbReference type="Pfam" id="PF00512">
    <property type="entry name" value="HisKA"/>
    <property type="match status" value="1"/>
</dbReference>
<keyword evidence="7 14" id="KW-0418">Kinase</keyword>
<dbReference type="CDD" id="cd00075">
    <property type="entry name" value="HATPase"/>
    <property type="match status" value="1"/>
</dbReference>
<keyword evidence="10 11" id="KW-0472">Membrane</keyword>
<dbReference type="InterPro" id="IPR036890">
    <property type="entry name" value="HATPase_C_sf"/>
</dbReference>
<feature type="transmembrane region" description="Helical" evidence="11">
    <location>
        <begin position="12"/>
        <end position="34"/>
    </location>
</feature>
<accession>A0A512NI96</accession>
<dbReference type="InterPro" id="IPR005467">
    <property type="entry name" value="His_kinase_dom"/>
</dbReference>
<dbReference type="InterPro" id="IPR004358">
    <property type="entry name" value="Sig_transdc_His_kin-like_C"/>
</dbReference>
<keyword evidence="6 11" id="KW-0812">Transmembrane</keyword>
<dbReference type="Gene3D" id="3.30.565.10">
    <property type="entry name" value="Histidine kinase-like ATPase, C-terminal domain"/>
    <property type="match status" value="1"/>
</dbReference>
<evidence type="ECO:0000256" key="9">
    <source>
        <dbReference type="ARBA" id="ARBA00023012"/>
    </source>
</evidence>
<dbReference type="InterPro" id="IPR003661">
    <property type="entry name" value="HisK_dim/P_dom"/>
</dbReference>
<feature type="domain" description="Histidine kinase" evidence="12">
    <location>
        <begin position="254"/>
        <end position="456"/>
    </location>
</feature>
<dbReference type="EMBL" id="BKAJ01000107">
    <property type="protein sequence ID" value="GEP58683.1"/>
    <property type="molecule type" value="Genomic_DNA"/>
</dbReference>
<evidence type="ECO:0000256" key="1">
    <source>
        <dbReference type="ARBA" id="ARBA00000085"/>
    </source>
</evidence>
<dbReference type="GO" id="GO:0000155">
    <property type="term" value="F:phosphorelay sensor kinase activity"/>
    <property type="evidence" value="ECO:0007669"/>
    <property type="project" value="InterPro"/>
</dbReference>
<feature type="transmembrane region" description="Helical" evidence="11">
    <location>
        <begin position="169"/>
        <end position="190"/>
    </location>
</feature>
<dbReference type="Pfam" id="PF00672">
    <property type="entry name" value="HAMP"/>
    <property type="match status" value="1"/>
</dbReference>
<comment type="caution">
    <text evidence="14">The sequence shown here is derived from an EMBL/GenBank/DDBJ whole genome shotgun (WGS) entry which is preliminary data.</text>
</comment>
<dbReference type="PANTHER" id="PTHR45436">
    <property type="entry name" value="SENSOR HISTIDINE KINASE YKOH"/>
    <property type="match status" value="1"/>
</dbReference>
<keyword evidence="5" id="KW-0808">Transferase</keyword>
<dbReference type="CDD" id="cd00082">
    <property type="entry name" value="HisKA"/>
    <property type="match status" value="1"/>
</dbReference>
<dbReference type="AlphaFoldDB" id="A0A512NI96"/>
<feature type="domain" description="HAMP" evidence="13">
    <location>
        <begin position="193"/>
        <end position="246"/>
    </location>
</feature>
<evidence type="ECO:0000256" key="6">
    <source>
        <dbReference type="ARBA" id="ARBA00022692"/>
    </source>
</evidence>
<organism evidence="14 15">
    <name type="scientific">Reyranella soli</name>
    <dbReference type="NCBI Taxonomy" id="1230389"/>
    <lineage>
        <taxon>Bacteria</taxon>
        <taxon>Pseudomonadati</taxon>
        <taxon>Pseudomonadota</taxon>
        <taxon>Alphaproteobacteria</taxon>
        <taxon>Hyphomicrobiales</taxon>
        <taxon>Reyranellaceae</taxon>
        <taxon>Reyranella</taxon>
    </lineage>
</organism>
<dbReference type="Pfam" id="PF02518">
    <property type="entry name" value="HATPase_c"/>
    <property type="match status" value="1"/>
</dbReference>
<dbReference type="InterPro" id="IPR003594">
    <property type="entry name" value="HATPase_dom"/>
</dbReference>
<name>A0A512NI96_9HYPH</name>
<dbReference type="Proteomes" id="UP000321058">
    <property type="component" value="Unassembled WGS sequence"/>
</dbReference>
<evidence type="ECO:0000256" key="4">
    <source>
        <dbReference type="ARBA" id="ARBA00022553"/>
    </source>
</evidence>
<dbReference type="InterPro" id="IPR036097">
    <property type="entry name" value="HisK_dim/P_sf"/>
</dbReference>
<evidence type="ECO:0000256" key="10">
    <source>
        <dbReference type="ARBA" id="ARBA00023136"/>
    </source>
</evidence>
<dbReference type="PROSITE" id="PS50109">
    <property type="entry name" value="HIS_KIN"/>
    <property type="match status" value="1"/>
</dbReference>
<dbReference type="Gene3D" id="6.10.340.10">
    <property type="match status" value="1"/>
</dbReference>
<evidence type="ECO:0000256" key="8">
    <source>
        <dbReference type="ARBA" id="ARBA00022989"/>
    </source>
</evidence>
<dbReference type="InterPro" id="IPR003660">
    <property type="entry name" value="HAMP_dom"/>
</dbReference>
<sequence>MSRRRLHSLQLRLVLPLVFLFIVGAAVIVGFVIWRAYDSADSLADRELSLRAADLASYLVRQPDGTARLDLPENLRQAYGAAPAADIFAIRGADGRLIAAMPQSFGSVVERWTSASEHAGYFHLKELPGRSDDYYGLGLALDSAAGPVSVWVARANGATALVHSMLEEFVFDIAWVIPLFMLLALGIAILTTRKALAPVRALSEVAGSIGPSTTAVRLPQASLPSEIEPLVAAVNRALDRLEQGFAVQRQFTANAAHELRTPLAIVTGALEGMDPSPELDKLKLDVARMNRLVGQLLSVARLDAIALDVSGMVDLNDVARQAVANMAPWALAQSRRLAFDGARHPVVVSGNVHAIDDAVRNLVENAVAHAPPESEVIVSARPDGRIEVSDCGPGVPPQDRERIFDRFWRSKAAPAHGAGLGLAIVAEIMKAHGGRAEVSAGAEGGAVFTLAFPMSAAAR</sequence>
<evidence type="ECO:0000256" key="5">
    <source>
        <dbReference type="ARBA" id="ARBA00022679"/>
    </source>
</evidence>
<dbReference type="Gene3D" id="1.10.287.130">
    <property type="match status" value="1"/>
</dbReference>
<evidence type="ECO:0000313" key="15">
    <source>
        <dbReference type="Proteomes" id="UP000321058"/>
    </source>
</evidence>
<gene>
    <name evidence="14" type="ORF">RSO01_58490</name>
</gene>
<comment type="subcellular location">
    <subcellularLocation>
        <location evidence="2">Membrane</location>
        <topology evidence="2">Multi-pass membrane protein</topology>
    </subcellularLocation>
</comment>
<evidence type="ECO:0000256" key="3">
    <source>
        <dbReference type="ARBA" id="ARBA00012438"/>
    </source>
</evidence>
<dbReference type="SMART" id="SM00304">
    <property type="entry name" value="HAMP"/>
    <property type="match status" value="1"/>
</dbReference>
<dbReference type="OrthoDB" id="8673316at2"/>
<dbReference type="InterPro" id="IPR050428">
    <property type="entry name" value="TCS_sensor_his_kinase"/>
</dbReference>
<dbReference type="SUPFAM" id="SSF55874">
    <property type="entry name" value="ATPase domain of HSP90 chaperone/DNA topoisomerase II/histidine kinase"/>
    <property type="match status" value="1"/>
</dbReference>
<evidence type="ECO:0000256" key="11">
    <source>
        <dbReference type="SAM" id="Phobius"/>
    </source>
</evidence>
<dbReference type="SMART" id="SM00387">
    <property type="entry name" value="HATPase_c"/>
    <property type="match status" value="1"/>
</dbReference>